<evidence type="ECO:0000313" key="3">
    <source>
        <dbReference type="Proteomes" id="UP000198287"/>
    </source>
</evidence>
<feature type="compositionally biased region" description="Basic residues" evidence="1">
    <location>
        <begin position="454"/>
        <end position="467"/>
    </location>
</feature>
<reference evidence="2 3" key="1">
    <citation type="submission" date="2015-12" db="EMBL/GenBank/DDBJ databases">
        <title>The genome of Folsomia candida.</title>
        <authorList>
            <person name="Faddeeva A."/>
            <person name="Derks M.F."/>
            <person name="Anvar Y."/>
            <person name="Smit S."/>
            <person name="Van Straalen N."/>
            <person name="Roelofs D."/>
        </authorList>
    </citation>
    <scope>NUCLEOTIDE SEQUENCE [LARGE SCALE GENOMIC DNA]</scope>
    <source>
        <strain evidence="2 3">VU population</strain>
        <tissue evidence="2">Whole body</tissue>
    </source>
</reference>
<accession>A0A226D7U4</accession>
<keyword evidence="3" id="KW-1185">Reference proteome</keyword>
<feature type="region of interest" description="Disordered" evidence="1">
    <location>
        <begin position="414"/>
        <end position="467"/>
    </location>
</feature>
<gene>
    <name evidence="2" type="ORF">Fcan01_24458</name>
</gene>
<proteinExistence type="predicted"/>
<protein>
    <submittedName>
        <fullName evidence="2">Uncharacterized protein</fullName>
    </submittedName>
</protein>
<evidence type="ECO:0000256" key="1">
    <source>
        <dbReference type="SAM" id="MobiDB-lite"/>
    </source>
</evidence>
<organism evidence="2 3">
    <name type="scientific">Folsomia candida</name>
    <name type="common">Springtail</name>
    <dbReference type="NCBI Taxonomy" id="158441"/>
    <lineage>
        <taxon>Eukaryota</taxon>
        <taxon>Metazoa</taxon>
        <taxon>Ecdysozoa</taxon>
        <taxon>Arthropoda</taxon>
        <taxon>Hexapoda</taxon>
        <taxon>Collembola</taxon>
        <taxon>Entomobryomorpha</taxon>
        <taxon>Isotomoidea</taxon>
        <taxon>Isotomidae</taxon>
        <taxon>Proisotominae</taxon>
        <taxon>Folsomia</taxon>
    </lineage>
</organism>
<sequence length="467" mass="53012">MFIPKPANAVAHRINYNLFREVLDFCVILNRHHVSMDHAFALARCLGKQKALTIDLKGIYDALSEDGIQFPGFQNQVTRMLNFIHEREVSHHQLPNYLCAFVFDCFACVMTDLISTDTHLLFVRFLIQFLDACTLMGARRLDFGLDLAAGLARRYRIDFEDHGEISEERIPIYSPQASWNRSEDQDGQDLFFGQVDFYAGNLTLPPKIAIILNWAFRVQRDTNGNFFFLPQPALIFQLLGTPVQHIFILLRLPPFYLQFLGEENVTSSEFEILILNRDSGLGTFHNPLAFTRPAWNAFLQFVAECFSACLNQTFYIHHAGEISPHIFPSVQDGNMSGRVVVLWLNALQASQRHPGAGDLSFDLHRQFLSIHKAGALIFDVELRRLFFITSTLYGVVDYLHEALRTANGQNLITLFSAPTPPPHVPPPPPTPPPASPPTPPPPSRKRESSSLIRHSARDKQRKICKFC</sequence>
<dbReference type="AlphaFoldDB" id="A0A226D7U4"/>
<evidence type="ECO:0000313" key="2">
    <source>
        <dbReference type="EMBL" id="OXA40817.1"/>
    </source>
</evidence>
<feature type="compositionally biased region" description="Pro residues" evidence="1">
    <location>
        <begin position="418"/>
        <end position="442"/>
    </location>
</feature>
<dbReference type="EMBL" id="LNIX01000032">
    <property type="protein sequence ID" value="OXA40817.1"/>
    <property type="molecule type" value="Genomic_DNA"/>
</dbReference>
<dbReference type="Proteomes" id="UP000198287">
    <property type="component" value="Unassembled WGS sequence"/>
</dbReference>
<name>A0A226D7U4_FOLCA</name>
<comment type="caution">
    <text evidence="2">The sequence shown here is derived from an EMBL/GenBank/DDBJ whole genome shotgun (WGS) entry which is preliminary data.</text>
</comment>